<proteinExistence type="predicted"/>
<gene>
    <name evidence="1" type="ORF">Zmor_010200</name>
</gene>
<name>A0AA38IMT8_9CUCU</name>
<accession>A0AA38IMT8</accession>
<evidence type="ECO:0000313" key="1">
    <source>
        <dbReference type="EMBL" id="KAJ3658465.1"/>
    </source>
</evidence>
<protein>
    <submittedName>
        <fullName evidence="1">Uncharacterized protein</fullName>
    </submittedName>
</protein>
<organism evidence="1 2">
    <name type="scientific">Zophobas morio</name>
    <dbReference type="NCBI Taxonomy" id="2755281"/>
    <lineage>
        <taxon>Eukaryota</taxon>
        <taxon>Metazoa</taxon>
        <taxon>Ecdysozoa</taxon>
        <taxon>Arthropoda</taxon>
        <taxon>Hexapoda</taxon>
        <taxon>Insecta</taxon>
        <taxon>Pterygota</taxon>
        <taxon>Neoptera</taxon>
        <taxon>Endopterygota</taxon>
        <taxon>Coleoptera</taxon>
        <taxon>Polyphaga</taxon>
        <taxon>Cucujiformia</taxon>
        <taxon>Tenebrionidae</taxon>
        <taxon>Zophobas</taxon>
    </lineage>
</organism>
<dbReference type="Proteomes" id="UP001168821">
    <property type="component" value="Unassembled WGS sequence"/>
</dbReference>
<reference evidence="1" key="1">
    <citation type="journal article" date="2023" name="G3 (Bethesda)">
        <title>Whole genome assemblies of Zophobas morio and Tenebrio molitor.</title>
        <authorList>
            <person name="Kaur S."/>
            <person name="Stinson S.A."/>
            <person name="diCenzo G.C."/>
        </authorList>
    </citation>
    <scope>NUCLEOTIDE SEQUENCE</scope>
    <source>
        <strain evidence="1">QUZm001</strain>
    </source>
</reference>
<comment type="caution">
    <text evidence="1">The sequence shown here is derived from an EMBL/GenBank/DDBJ whole genome shotgun (WGS) entry which is preliminary data.</text>
</comment>
<keyword evidence="2" id="KW-1185">Reference proteome</keyword>
<dbReference type="AlphaFoldDB" id="A0AA38IMT8"/>
<dbReference type="EMBL" id="JALNTZ010000003">
    <property type="protein sequence ID" value="KAJ3658465.1"/>
    <property type="molecule type" value="Genomic_DNA"/>
</dbReference>
<evidence type="ECO:0000313" key="2">
    <source>
        <dbReference type="Proteomes" id="UP001168821"/>
    </source>
</evidence>
<sequence>MHLFLLFLFVGVSCFPNNSVKEILCSSCQADNKNLDVIYFPDQTESSVGGKETKNQSDILVHERHIVRMRGNCNPGERVDRAGRCRESYK</sequence>